<evidence type="ECO:0000313" key="5">
    <source>
        <dbReference type="EMBL" id="CAF3640752.1"/>
    </source>
</evidence>
<comment type="caution">
    <text evidence="5">The sequence shown here is derived from an EMBL/GenBank/DDBJ whole genome shotgun (WGS) entry which is preliminary data.</text>
</comment>
<organism evidence="5 7">
    <name type="scientific">Adineta steineri</name>
    <dbReference type="NCBI Taxonomy" id="433720"/>
    <lineage>
        <taxon>Eukaryota</taxon>
        <taxon>Metazoa</taxon>
        <taxon>Spiralia</taxon>
        <taxon>Gnathifera</taxon>
        <taxon>Rotifera</taxon>
        <taxon>Eurotatoria</taxon>
        <taxon>Bdelloidea</taxon>
        <taxon>Adinetida</taxon>
        <taxon>Adinetidae</taxon>
        <taxon>Adineta</taxon>
    </lineage>
</organism>
<gene>
    <name evidence="3" type="ORF">JYZ213_LOCUS26636</name>
    <name evidence="6" type="ORF">OKA104_LOCUS23015</name>
    <name evidence="5" type="ORF">OXD698_LOCUS8457</name>
    <name evidence="4" type="ORF">VCS650_LOCUS42634</name>
</gene>
<comment type="similarity">
    <text evidence="1">Belongs to the peptidase C1 family.</text>
</comment>
<evidence type="ECO:0000313" key="4">
    <source>
        <dbReference type="EMBL" id="CAF1508440.1"/>
    </source>
</evidence>
<dbReference type="Pfam" id="PF00112">
    <property type="entry name" value="Peptidase_C1"/>
    <property type="match status" value="1"/>
</dbReference>
<dbReference type="Proteomes" id="UP000663844">
    <property type="component" value="Unassembled WGS sequence"/>
</dbReference>
<sequence>MTQAAGLAFLVNRKTGSRHRINDVKLGKESSDLPKFSTVRRYTTQELPPSVDLREFMTPVEDQEQMGSCVANALAGAYEFLVKKNSGQHIDFSRLFIYYNARIQDGEQEDDLEDQGTYITSAIEALKKIGCCKEELHPYREAYVNHKPPQPCYLEAAKYRISEGMQLKIDLEEMKACLAQGYPFAFGLKIFESFAKAEENNRGRVPMPTDRDKSSDEEPGWHAMLAVGYSDLSECFIVRNSWGATWVSTVHRLLKF</sequence>
<dbReference type="AlphaFoldDB" id="A0A818QFV7"/>
<evidence type="ECO:0000256" key="1">
    <source>
        <dbReference type="ARBA" id="ARBA00008455"/>
    </source>
</evidence>
<protein>
    <recommendedName>
        <fullName evidence="2">Peptidase C1A papain C-terminal domain-containing protein</fullName>
    </recommendedName>
</protein>
<dbReference type="EMBL" id="CAJNOG010000358">
    <property type="protein sequence ID" value="CAF1196214.1"/>
    <property type="molecule type" value="Genomic_DNA"/>
</dbReference>
<dbReference type="Gene3D" id="3.90.70.10">
    <property type="entry name" value="Cysteine proteinases"/>
    <property type="match status" value="1"/>
</dbReference>
<dbReference type="Proteomes" id="UP000663845">
    <property type="component" value="Unassembled WGS sequence"/>
</dbReference>
<evidence type="ECO:0000313" key="3">
    <source>
        <dbReference type="EMBL" id="CAF1196214.1"/>
    </source>
</evidence>
<dbReference type="SUPFAM" id="SSF54001">
    <property type="entry name" value="Cysteine proteinases"/>
    <property type="match status" value="1"/>
</dbReference>
<name>A0A818QFV7_9BILA</name>
<dbReference type="PROSITE" id="PS00639">
    <property type="entry name" value="THIOL_PROTEASE_HIS"/>
    <property type="match status" value="1"/>
</dbReference>
<reference evidence="5" key="1">
    <citation type="submission" date="2021-02" db="EMBL/GenBank/DDBJ databases">
        <authorList>
            <person name="Nowell W R."/>
        </authorList>
    </citation>
    <scope>NUCLEOTIDE SEQUENCE</scope>
</reference>
<proteinExistence type="inferred from homology"/>
<dbReference type="InterPro" id="IPR038765">
    <property type="entry name" value="Papain-like_cys_pep_sf"/>
</dbReference>
<dbReference type="InterPro" id="IPR000668">
    <property type="entry name" value="Peptidase_C1A_C"/>
</dbReference>
<evidence type="ECO:0000313" key="6">
    <source>
        <dbReference type="EMBL" id="CAF3878666.1"/>
    </source>
</evidence>
<feature type="domain" description="Peptidase C1A papain C-terminal" evidence="2">
    <location>
        <begin position="47"/>
        <end position="251"/>
    </location>
</feature>
<evidence type="ECO:0000313" key="7">
    <source>
        <dbReference type="Proteomes" id="UP000663844"/>
    </source>
</evidence>
<evidence type="ECO:0000259" key="2">
    <source>
        <dbReference type="SMART" id="SM00645"/>
    </source>
</evidence>
<dbReference type="EMBL" id="CAJOAZ010000409">
    <property type="protein sequence ID" value="CAF3640752.1"/>
    <property type="molecule type" value="Genomic_DNA"/>
</dbReference>
<dbReference type="EMBL" id="CAJNON010002372">
    <property type="protein sequence ID" value="CAF1508440.1"/>
    <property type="molecule type" value="Genomic_DNA"/>
</dbReference>
<dbReference type="InterPro" id="IPR013128">
    <property type="entry name" value="Peptidase_C1A"/>
</dbReference>
<dbReference type="GO" id="GO:0008234">
    <property type="term" value="F:cysteine-type peptidase activity"/>
    <property type="evidence" value="ECO:0007669"/>
    <property type="project" value="InterPro"/>
</dbReference>
<dbReference type="CDD" id="cd02619">
    <property type="entry name" value="Peptidase_C1"/>
    <property type="match status" value="1"/>
</dbReference>
<dbReference type="GO" id="GO:0006508">
    <property type="term" value="P:proteolysis"/>
    <property type="evidence" value="ECO:0007669"/>
    <property type="project" value="InterPro"/>
</dbReference>
<dbReference type="OrthoDB" id="9971440at2759"/>
<dbReference type="InterPro" id="IPR025660">
    <property type="entry name" value="Pept_his_AS"/>
</dbReference>
<dbReference type="Proteomes" id="UP000663881">
    <property type="component" value="Unassembled WGS sequence"/>
</dbReference>
<dbReference type="SMART" id="SM00645">
    <property type="entry name" value="Pept_C1"/>
    <property type="match status" value="1"/>
</dbReference>
<dbReference type="EMBL" id="CAJOAY010001720">
    <property type="protein sequence ID" value="CAF3878666.1"/>
    <property type="molecule type" value="Genomic_DNA"/>
</dbReference>
<dbReference type="Proteomes" id="UP000663891">
    <property type="component" value="Unassembled WGS sequence"/>
</dbReference>
<accession>A0A818QFV7</accession>
<dbReference type="PANTHER" id="PTHR12411">
    <property type="entry name" value="CYSTEINE PROTEASE FAMILY C1-RELATED"/>
    <property type="match status" value="1"/>
</dbReference>